<evidence type="ECO:0000313" key="3">
    <source>
        <dbReference type="Proteomes" id="UP000015105"/>
    </source>
</evidence>
<reference evidence="3" key="1">
    <citation type="journal article" date="2014" name="Science">
        <title>Ancient hybridizations among the ancestral genomes of bread wheat.</title>
        <authorList>
            <consortium name="International Wheat Genome Sequencing Consortium,"/>
            <person name="Marcussen T."/>
            <person name="Sandve S.R."/>
            <person name="Heier L."/>
            <person name="Spannagl M."/>
            <person name="Pfeifer M."/>
            <person name="Jakobsen K.S."/>
            <person name="Wulff B.B."/>
            <person name="Steuernagel B."/>
            <person name="Mayer K.F."/>
            <person name="Olsen O.A."/>
        </authorList>
    </citation>
    <scope>NUCLEOTIDE SEQUENCE [LARGE SCALE GENOMIC DNA]</scope>
    <source>
        <strain evidence="3">cv. AL8/78</strain>
    </source>
</reference>
<reference evidence="2" key="4">
    <citation type="submission" date="2019-03" db="UniProtKB">
        <authorList>
            <consortium name="EnsemblPlants"/>
        </authorList>
    </citation>
    <scope>IDENTIFICATION</scope>
</reference>
<dbReference type="Gramene" id="AET7Gv20593700.14">
    <property type="protein sequence ID" value="AET7Gv20593700.14"/>
    <property type="gene ID" value="AET7Gv20593700"/>
</dbReference>
<dbReference type="Proteomes" id="UP000015105">
    <property type="component" value="Chromosome 7D"/>
</dbReference>
<feature type="region of interest" description="Disordered" evidence="1">
    <location>
        <begin position="112"/>
        <end position="140"/>
    </location>
</feature>
<evidence type="ECO:0000256" key="1">
    <source>
        <dbReference type="SAM" id="MobiDB-lite"/>
    </source>
</evidence>
<feature type="region of interest" description="Disordered" evidence="1">
    <location>
        <begin position="37"/>
        <end position="63"/>
    </location>
</feature>
<reference evidence="2" key="5">
    <citation type="journal article" date="2021" name="G3 (Bethesda)">
        <title>Aegilops tauschii genome assembly Aet v5.0 features greater sequence contiguity and improved annotation.</title>
        <authorList>
            <person name="Wang L."/>
            <person name="Zhu T."/>
            <person name="Rodriguez J.C."/>
            <person name="Deal K.R."/>
            <person name="Dubcovsky J."/>
            <person name="McGuire P.E."/>
            <person name="Lux T."/>
            <person name="Spannagl M."/>
            <person name="Mayer K.F.X."/>
            <person name="Baldrich P."/>
            <person name="Meyers B.C."/>
            <person name="Huo N."/>
            <person name="Gu Y.Q."/>
            <person name="Zhou H."/>
            <person name="Devos K.M."/>
            <person name="Bennetzen J.L."/>
            <person name="Unver T."/>
            <person name="Budak H."/>
            <person name="Gulick P.J."/>
            <person name="Galiba G."/>
            <person name="Kalapos B."/>
            <person name="Nelson D.R."/>
            <person name="Li P."/>
            <person name="You F.M."/>
            <person name="Luo M.C."/>
            <person name="Dvorak J."/>
        </authorList>
    </citation>
    <scope>NUCLEOTIDE SEQUENCE [LARGE SCALE GENOMIC DNA]</scope>
    <source>
        <strain evidence="2">cv. AL8/78</strain>
    </source>
</reference>
<dbReference type="AlphaFoldDB" id="A0A453RIM2"/>
<organism evidence="2 3">
    <name type="scientific">Aegilops tauschii subsp. strangulata</name>
    <name type="common">Goatgrass</name>
    <dbReference type="NCBI Taxonomy" id="200361"/>
    <lineage>
        <taxon>Eukaryota</taxon>
        <taxon>Viridiplantae</taxon>
        <taxon>Streptophyta</taxon>
        <taxon>Embryophyta</taxon>
        <taxon>Tracheophyta</taxon>
        <taxon>Spermatophyta</taxon>
        <taxon>Magnoliopsida</taxon>
        <taxon>Liliopsida</taxon>
        <taxon>Poales</taxon>
        <taxon>Poaceae</taxon>
        <taxon>BOP clade</taxon>
        <taxon>Pooideae</taxon>
        <taxon>Triticodae</taxon>
        <taxon>Triticeae</taxon>
        <taxon>Triticinae</taxon>
        <taxon>Aegilops</taxon>
    </lineage>
</organism>
<reference evidence="2" key="3">
    <citation type="journal article" date="2017" name="Nature">
        <title>Genome sequence of the progenitor of the wheat D genome Aegilops tauschii.</title>
        <authorList>
            <person name="Luo M.C."/>
            <person name="Gu Y.Q."/>
            <person name="Puiu D."/>
            <person name="Wang H."/>
            <person name="Twardziok S.O."/>
            <person name="Deal K.R."/>
            <person name="Huo N."/>
            <person name="Zhu T."/>
            <person name="Wang L."/>
            <person name="Wang Y."/>
            <person name="McGuire P.E."/>
            <person name="Liu S."/>
            <person name="Long H."/>
            <person name="Ramasamy R.K."/>
            <person name="Rodriguez J.C."/>
            <person name="Van S.L."/>
            <person name="Yuan L."/>
            <person name="Wang Z."/>
            <person name="Xia Z."/>
            <person name="Xiao L."/>
            <person name="Anderson O.D."/>
            <person name="Ouyang S."/>
            <person name="Liang Y."/>
            <person name="Zimin A.V."/>
            <person name="Pertea G."/>
            <person name="Qi P."/>
            <person name="Bennetzen J.L."/>
            <person name="Dai X."/>
            <person name="Dawson M.W."/>
            <person name="Muller H.G."/>
            <person name="Kugler K."/>
            <person name="Rivarola-Duarte L."/>
            <person name="Spannagl M."/>
            <person name="Mayer K.F.X."/>
            <person name="Lu F.H."/>
            <person name="Bevan M.W."/>
            <person name="Leroy P."/>
            <person name="Li P."/>
            <person name="You F.M."/>
            <person name="Sun Q."/>
            <person name="Liu Z."/>
            <person name="Lyons E."/>
            <person name="Wicker T."/>
            <person name="Salzberg S.L."/>
            <person name="Devos K.M."/>
            <person name="Dvorak J."/>
        </authorList>
    </citation>
    <scope>NUCLEOTIDE SEQUENCE [LARGE SCALE GENOMIC DNA]</scope>
    <source>
        <strain evidence="2">cv. AL8/78</strain>
    </source>
</reference>
<dbReference type="EnsemblPlants" id="AET7Gv20593700.14">
    <property type="protein sequence ID" value="AET7Gv20593700.14"/>
    <property type="gene ID" value="AET7Gv20593700"/>
</dbReference>
<feature type="compositionally biased region" description="Polar residues" evidence="1">
    <location>
        <begin position="40"/>
        <end position="52"/>
    </location>
</feature>
<feature type="compositionally biased region" description="Low complexity" evidence="1">
    <location>
        <begin position="126"/>
        <end position="140"/>
    </location>
</feature>
<name>A0A453RIM2_AEGTS</name>
<keyword evidence="3" id="KW-1185">Reference proteome</keyword>
<reference evidence="3" key="2">
    <citation type="journal article" date="2017" name="Nat. Plants">
        <title>The Aegilops tauschii genome reveals multiple impacts of transposons.</title>
        <authorList>
            <person name="Zhao G."/>
            <person name="Zou C."/>
            <person name="Li K."/>
            <person name="Wang K."/>
            <person name="Li T."/>
            <person name="Gao L."/>
            <person name="Zhang X."/>
            <person name="Wang H."/>
            <person name="Yang Z."/>
            <person name="Liu X."/>
            <person name="Jiang W."/>
            <person name="Mao L."/>
            <person name="Kong X."/>
            <person name="Jiao Y."/>
            <person name="Jia J."/>
        </authorList>
    </citation>
    <scope>NUCLEOTIDE SEQUENCE [LARGE SCALE GENOMIC DNA]</scope>
    <source>
        <strain evidence="3">cv. AL8/78</strain>
    </source>
</reference>
<protein>
    <submittedName>
        <fullName evidence="2">Uncharacterized protein</fullName>
    </submittedName>
</protein>
<evidence type="ECO:0000313" key="2">
    <source>
        <dbReference type="EnsemblPlants" id="AET7Gv20593700.14"/>
    </source>
</evidence>
<sequence length="194" mass="21431">MHEDAAKSKIHKFIFWMLFSTSTSRWSALADHSHHRRPFNATSAGGSSQKQRPGSRWFPPATPVRARRHSPAAAWLSYCTWWRGAMEVGNRGDSAMELEAEVSLFAAATSGSPVPGGVAHRPGGWASRTASRPTSATTTSSRLLLARRSQRSQCPCQQTHSSSMLQQLDSIWGNAQAIRGVSMRLPFQLRLRCK</sequence>
<proteinExistence type="predicted"/>
<accession>A0A453RIM2</accession>